<feature type="compositionally biased region" description="Low complexity" evidence="1">
    <location>
        <begin position="30"/>
        <end position="44"/>
    </location>
</feature>
<reference evidence="2" key="1">
    <citation type="submission" date="2021-02" db="EMBL/GenBank/DDBJ databases">
        <authorList>
            <person name="Nowell W R."/>
        </authorList>
    </citation>
    <scope>NUCLEOTIDE SEQUENCE</scope>
</reference>
<evidence type="ECO:0000313" key="3">
    <source>
        <dbReference type="Proteomes" id="UP000676336"/>
    </source>
</evidence>
<feature type="compositionally biased region" description="Polar residues" evidence="1">
    <location>
        <begin position="1"/>
        <end position="22"/>
    </location>
</feature>
<feature type="region of interest" description="Disordered" evidence="1">
    <location>
        <begin position="1"/>
        <end position="76"/>
    </location>
</feature>
<name>A0A8S3KA75_9BILA</name>
<feature type="non-terminal residue" evidence="2">
    <location>
        <position position="1"/>
    </location>
</feature>
<sequence length="76" mass="8339">MSPSKPSMSLTNEFDSPQTTSLPYIVKQKSPISKSSSPKYASAYDEPTHSSLCKTVSEPPRFLHQNNPPSNQIQAS</sequence>
<feature type="compositionally biased region" description="Polar residues" evidence="1">
    <location>
        <begin position="64"/>
        <end position="76"/>
    </location>
</feature>
<evidence type="ECO:0000313" key="2">
    <source>
        <dbReference type="EMBL" id="CAF5226680.1"/>
    </source>
</evidence>
<organism evidence="2 3">
    <name type="scientific">Rotaria magnacalcarata</name>
    <dbReference type="NCBI Taxonomy" id="392030"/>
    <lineage>
        <taxon>Eukaryota</taxon>
        <taxon>Metazoa</taxon>
        <taxon>Spiralia</taxon>
        <taxon>Gnathifera</taxon>
        <taxon>Rotifera</taxon>
        <taxon>Eurotatoria</taxon>
        <taxon>Bdelloidea</taxon>
        <taxon>Philodinida</taxon>
        <taxon>Philodinidae</taxon>
        <taxon>Rotaria</taxon>
    </lineage>
</organism>
<protein>
    <submittedName>
        <fullName evidence="2">Uncharacterized protein</fullName>
    </submittedName>
</protein>
<evidence type="ECO:0000256" key="1">
    <source>
        <dbReference type="SAM" id="MobiDB-lite"/>
    </source>
</evidence>
<accession>A0A8S3KA75</accession>
<dbReference type="AlphaFoldDB" id="A0A8S3KA75"/>
<dbReference type="Proteomes" id="UP000676336">
    <property type="component" value="Unassembled WGS sequence"/>
</dbReference>
<proteinExistence type="predicted"/>
<gene>
    <name evidence="2" type="ORF">SMN809_LOCUS84903</name>
</gene>
<dbReference type="EMBL" id="CAJOBI010362147">
    <property type="protein sequence ID" value="CAF5226680.1"/>
    <property type="molecule type" value="Genomic_DNA"/>
</dbReference>
<comment type="caution">
    <text evidence="2">The sequence shown here is derived from an EMBL/GenBank/DDBJ whole genome shotgun (WGS) entry which is preliminary data.</text>
</comment>